<dbReference type="AlphaFoldDB" id="A0AA46SAW0"/>
<dbReference type="Pfam" id="PF02627">
    <property type="entry name" value="CMD"/>
    <property type="match status" value="1"/>
</dbReference>
<protein>
    <submittedName>
        <fullName evidence="2">Carboxymuconolactone decarboxylase family protein</fullName>
    </submittedName>
</protein>
<evidence type="ECO:0000313" key="2">
    <source>
        <dbReference type="EMBL" id="UYF94938.1"/>
    </source>
</evidence>
<proteinExistence type="predicted"/>
<name>A0AA46SAW0_9NOCA</name>
<gene>
    <name evidence="2" type="ORF">OCS65_03940</name>
</gene>
<dbReference type="PANTHER" id="PTHR35446">
    <property type="entry name" value="SI:CH211-175M2.5"/>
    <property type="match status" value="1"/>
</dbReference>
<feature type="domain" description="Carboxymuconolactone decarboxylase-like" evidence="1">
    <location>
        <begin position="42"/>
        <end position="108"/>
    </location>
</feature>
<dbReference type="InterPro" id="IPR003779">
    <property type="entry name" value="CMD-like"/>
</dbReference>
<accession>A0AA46SAW0</accession>
<evidence type="ECO:0000313" key="3">
    <source>
        <dbReference type="Proteomes" id="UP001163947"/>
    </source>
</evidence>
<evidence type="ECO:0000259" key="1">
    <source>
        <dbReference type="Pfam" id="PF02627"/>
    </source>
</evidence>
<dbReference type="GeneID" id="83619539"/>
<dbReference type="Proteomes" id="UP001163947">
    <property type="component" value="Chromosome"/>
</dbReference>
<dbReference type="Gene3D" id="1.20.1290.10">
    <property type="entry name" value="AhpD-like"/>
    <property type="match status" value="1"/>
</dbReference>
<dbReference type="SUPFAM" id="SSF69118">
    <property type="entry name" value="AhpD-like"/>
    <property type="match status" value="1"/>
</dbReference>
<sequence>MPTTFTRHSPETAPPAARPIMSAIGREFGFVPDPVALMAESPELLSAFTRANALFERSILGEIEREVLVLTIATRNECHVCVALHSAKLTRMGAPGDLVDALRTGRALADERLEVLRRFTLAVLDSAGAVPDDRWAEFTAAGFTARNALEVVLGVGTFTLSTLANRLTAAELDPPLAPFAWRREEVAP</sequence>
<dbReference type="EMBL" id="CP106982">
    <property type="protein sequence ID" value="UYF94938.1"/>
    <property type="molecule type" value="Genomic_DNA"/>
</dbReference>
<organism evidence="2 3">
    <name type="scientific">Rhodococcus aetherivorans</name>
    <dbReference type="NCBI Taxonomy" id="191292"/>
    <lineage>
        <taxon>Bacteria</taxon>
        <taxon>Bacillati</taxon>
        <taxon>Actinomycetota</taxon>
        <taxon>Actinomycetes</taxon>
        <taxon>Mycobacteriales</taxon>
        <taxon>Nocardiaceae</taxon>
        <taxon>Rhodococcus</taxon>
    </lineage>
</organism>
<dbReference type="RefSeq" id="WP_239010538.1">
    <property type="nucleotide sequence ID" value="NZ_CP069306.1"/>
</dbReference>
<dbReference type="PANTHER" id="PTHR35446:SF3">
    <property type="entry name" value="CMD DOMAIN-CONTAINING PROTEIN"/>
    <property type="match status" value="1"/>
</dbReference>
<dbReference type="InterPro" id="IPR029032">
    <property type="entry name" value="AhpD-like"/>
</dbReference>
<dbReference type="GO" id="GO:0051920">
    <property type="term" value="F:peroxiredoxin activity"/>
    <property type="evidence" value="ECO:0007669"/>
    <property type="project" value="InterPro"/>
</dbReference>
<reference evidence="2" key="1">
    <citation type="submission" date="2022-09" db="EMBL/GenBank/DDBJ databases">
        <title>The genome sequence of Rhodococcus aetherivorans N1.</title>
        <authorList>
            <person name="Jiang W."/>
        </authorList>
    </citation>
    <scope>NUCLEOTIDE SEQUENCE</scope>
    <source>
        <strain evidence="2">N1</strain>
    </source>
</reference>